<evidence type="ECO:0000256" key="2">
    <source>
        <dbReference type="ARBA" id="ARBA00022448"/>
    </source>
</evidence>
<dbReference type="InterPro" id="IPR011701">
    <property type="entry name" value="MFS"/>
</dbReference>
<feature type="transmembrane region" description="Helical" evidence="6">
    <location>
        <begin position="103"/>
        <end position="124"/>
    </location>
</feature>
<sequence>MEKKKIHYGWYIVIGCLLITCTMVPPIMALSNKFLIQVTEELGLSRSGFTLANTILQGLGIFISPMVSSRLAKGDMRKIQCVSIIGFALSYASYSLAQNAIHLYISSVFIGVFWLNSALIPVSMMITNWFAKKRGLAMSIAMAGIGVGGTIFSPIVTMLLGKYGWRHTYQIMALIVLVIALPAAFFILRKRPEDMGLKPYGSDEVDTKTADKSSDKKESDLSLEVQQCWPKFFFWLMLIGMLCNGLINSGSLGQFPPAIEEMHGPAIQAAIISIYSMVGIFGKIVLGWLNDRFGVVVSTVCGCVAFAVSFIFMLMGSNVTMLYIMAVLFGLGDAIGTVTPPLVTAAVFGTKKYGQAYGIANSFTQVGLTCGSLMVAAIYDGTGAYTSAWILLFILTIVTLVGWIGSYALSRKYVEK</sequence>
<dbReference type="Gene3D" id="1.20.1250.20">
    <property type="entry name" value="MFS general substrate transporter like domains"/>
    <property type="match status" value="1"/>
</dbReference>
<reference evidence="8 10" key="1">
    <citation type="submission" date="2018-08" db="EMBL/GenBank/DDBJ databases">
        <title>A genome reference for cultivated species of the human gut microbiota.</title>
        <authorList>
            <person name="Zou Y."/>
            <person name="Xue W."/>
            <person name="Luo G."/>
        </authorList>
    </citation>
    <scope>NUCLEOTIDE SEQUENCE [LARGE SCALE GENOMIC DNA]</scope>
    <source>
        <strain evidence="8 10">TF09-3</strain>
    </source>
</reference>
<feature type="transmembrane region" description="Helical" evidence="6">
    <location>
        <begin position="385"/>
        <end position="409"/>
    </location>
</feature>
<dbReference type="PANTHER" id="PTHR11360">
    <property type="entry name" value="MONOCARBOXYLATE TRANSPORTER"/>
    <property type="match status" value="1"/>
</dbReference>
<comment type="subcellular location">
    <subcellularLocation>
        <location evidence="1">Cell membrane</location>
        <topology evidence="1">Multi-pass membrane protein</topology>
    </subcellularLocation>
</comment>
<dbReference type="EMBL" id="CABHNI010000043">
    <property type="protein sequence ID" value="VUX16224.1"/>
    <property type="molecule type" value="Genomic_DNA"/>
</dbReference>
<feature type="transmembrane region" description="Helical" evidence="6">
    <location>
        <begin position="136"/>
        <end position="156"/>
    </location>
</feature>
<dbReference type="GO" id="GO:0005886">
    <property type="term" value="C:plasma membrane"/>
    <property type="evidence" value="ECO:0007669"/>
    <property type="project" value="UniProtKB-SubCell"/>
</dbReference>
<dbReference type="PANTHER" id="PTHR11360:SF290">
    <property type="entry name" value="MONOCARBOXYLATE MFS PERMEASE"/>
    <property type="match status" value="1"/>
</dbReference>
<dbReference type="Pfam" id="PF07690">
    <property type="entry name" value="MFS_1"/>
    <property type="match status" value="1"/>
</dbReference>
<gene>
    <name evidence="9" type="primary">glpT</name>
    <name evidence="9" type="ORF">DFSSTS7063_02281</name>
    <name evidence="8" type="ORF">DXC93_16050</name>
</gene>
<evidence type="ECO:0000256" key="4">
    <source>
        <dbReference type="ARBA" id="ARBA00022989"/>
    </source>
</evidence>
<dbReference type="InterPro" id="IPR036259">
    <property type="entry name" value="MFS_trans_sf"/>
</dbReference>
<feature type="transmembrane region" description="Helical" evidence="6">
    <location>
        <begin position="293"/>
        <end position="315"/>
    </location>
</feature>
<accession>A0A3E4PDA0</accession>
<evidence type="ECO:0000256" key="1">
    <source>
        <dbReference type="ARBA" id="ARBA00004651"/>
    </source>
</evidence>
<dbReference type="RefSeq" id="WP_005340737.1">
    <property type="nucleotide sequence ID" value="NZ_CABHNI010000043.1"/>
</dbReference>
<feature type="transmembrane region" description="Helical" evidence="6">
    <location>
        <begin position="265"/>
        <end position="286"/>
    </location>
</feature>
<evidence type="ECO:0000259" key="7">
    <source>
        <dbReference type="PROSITE" id="PS50850"/>
    </source>
</evidence>
<dbReference type="Proteomes" id="UP000261324">
    <property type="component" value="Unassembled WGS sequence"/>
</dbReference>
<proteinExistence type="predicted"/>
<evidence type="ECO:0000313" key="11">
    <source>
        <dbReference type="Proteomes" id="UP000358366"/>
    </source>
</evidence>
<evidence type="ECO:0000256" key="5">
    <source>
        <dbReference type="ARBA" id="ARBA00023136"/>
    </source>
</evidence>
<dbReference type="AlphaFoldDB" id="A0A3E4PDA0"/>
<feature type="transmembrane region" description="Helical" evidence="6">
    <location>
        <begin position="79"/>
        <end position="97"/>
    </location>
</feature>
<evidence type="ECO:0000313" key="10">
    <source>
        <dbReference type="Proteomes" id="UP000261324"/>
    </source>
</evidence>
<feature type="transmembrane region" description="Helical" evidence="6">
    <location>
        <begin position="168"/>
        <end position="188"/>
    </location>
</feature>
<name>A0A3E4PDA0_9FIRM</name>
<dbReference type="PROSITE" id="PS51257">
    <property type="entry name" value="PROKAR_LIPOPROTEIN"/>
    <property type="match status" value="1"/>
</dbReference>
<feature type="domain" description="Major facilitator superfamily (MFS) profile" evidence="7">
    <location>
        <begin position="1"/>
        <end position="414"/>
    </location>
</feature>
<protein>
    <submittedName>
        <fullName evidence="9">Glycerol-3-phosphate transporter</fullName>
    </submittedName>
    <submittedName>
        <fullName evidence="8">MFS transporter</fullName>
    </submittedName>
</protein>
<feature type="transmembrane region" description="Helical" evidence="6">
    <location>
        <begin position="7"/>
        <end position="28"/>
    </location>
</feature>
<evidence type="ECO:0000256" key="6">
    <source>
        <dbReference type="SAM" id="Phobius"/>
    </source>
</evidence>
<evidence type="ECO:0000313" key="8">
    <source>
        <dbReference type="EMBL" id="RGK78106.1"/>
    </source>
</evidence>
<feature type="transmembrane region" description="Helical" evidence="6">
    <location>
        <begin position="48"/>
        <end position="67"/>
    </location>
</feature>
<dbReference type="Proteomes" id="UP000358366">
    <property type="component" value="Unassembled WGS sequence"/>
</dbReference>
<keyword evidence="2" id="KW-0813">Transport</keyword>
<feature type="transmembrane region" description="Helical" evidence="6">
    <location>
        <begin position="321"/>
        <end position="348"/>
    </location>
</feature>
<dbReference type="InterPro" id="IPR020846">
    <property type="entry name" value="MFS_dom"/>
</dbReference>
<dbReference type="GO" id="GO:0022857">
    <property type="term" value="F:transmembrane transporter activity"/>
    <property type="evidence" value="ECO:0007669"/>
    <property type="project" value="InterPro"/>
</dbReference>
<keyword evidence="5 6" id="KW-0472">Membrane</keyword>
<dbReference type="SUPFAM" id="SSF103473">
    <property type="entry name" value="MFS general substrate transporter"/>
    <property type="match status" value="1"/>
</dbReference>
<reference evidence="9 11" key="2">
    <citation type="submission" date="2019-07" db="EMBL/GenBank/DDBJ databases">
        <authorList>
            <person name="Hibberd C M."/>
            <person name="Gehrig L. J."/>
            <person name="Chang H.-W."/>
            <person name="Venkatesh S."/>
        </authorList>
    </citation>
    <scope>NUCLEOTIDE SEQUENCE [LARGE SCALE GENOMIC DNA]</scope>
    <source>
        <strain evidence="9">Dorea_formicigenerans_SSTS_Bg7063</strain>
    </source>
</reference>
<dbReference type="PROSITE" id="PS50850">
    <property type="entry name" value="MFS"/>
    <property type="match status" value="1"/>
</dbReference>
<organism evidence="8 10">
    <name type="scientific">Dorea formicigenerans</name>
    <dbReference type="NCBI Taxonomy" id="39486"/>
    <lineage>
        <taxon>Bacteria</taxon>
        <taxon>Bacillati</taxon>
        <taxon>Bacillota</taxon>
        <taxon>Clostridia</taxon>
        <taxon>Lachnospirales</taxon>
        <taxon>Lachnospiraceae</taxon>
        <taxon>Dorea</taxon>
    </lineage>
</organism>
<feature type="transmembrane region" description="Helical" evidence="6">
    <location>
        <begin position="360"/>
        <end position="379"/>
    </location>
</feature>
<dbReference type="EMBL" id="QSRA01000035">
    <property type="protein sequence ID" value="RGK78106.1"/>
    <property type="molecule type" value="Genomic_DNA"/>
</dbReference>
<evidence type="ECO:0000256" key="3">
    <source>
        <dbReference type="ARBA" id="ARBA00022692"/>
    </source>
</evidence>
<keyword evidence="4 6" id="KW-1133">Transmembrane helix</keyword>
<dbReference type="InterPro" id="IPR050327">
    <property type="entry name" value="Proton-linked_MCT"/>
</dbReference>
<feature type="transmembrane region" description="Helical" evidence="6">
    <location>
        <begin position="232"/>
        <end position="253"/>
    </location>
</feature>
<evidence type="ECO:0000313" key="9">
    <source>
        <dbReference type="EMBL" id="VUX16224.1"/>
    </source>
</evidence>
<keyword evidence="3 6" id="KW-0812">Transmembrane</keyword>